<sequence>MQSLLHVMVMMKVNHAWNKSVWVKNSVPTVEEKLTKTNLSWGIVRNVVKTAQLRARCAWNVYKLMPQLSNFACPFECNSFDTYMRKVDLNTKLNRTPTPTPTQTPTPR</sequence>
<proteinExistence type="predicted"/>
<dbReference type="Proteomes" id="UP000828390">
    <property type="component" value="Unassembled WGS sequence"/>
</dbReference>
<reference evidence="1" key="2">
    <citation type="submission" date="2020-11" db="EMBL/GenBank/DDBJ databases">
        <authorList>
            <person name="McCartney M.A."/>
            <person name="Auch B."/>
            <person name="Kono T."/>
            <person name="Mallez S."/>
            <person name="Becker A."/>
            <person name="Gohl D.M."/>
            <person name="Silverstein K.A.T."/>
            <person name="Koren S."/>
            <person name="Bechman K.B."/>
            <person name="Herman A."/>
            <person name="Abrahante J.E."/>
            <person name="Garbe J."/>
        </authorList>
    </citation>
    <scope>NUCLEOTIDE SEQUENCE</scope>
    <source>
        <strain evidence="1">Duluth1</strain>
        <tissue evidence="1">Whole animal</tissue>
    </source>
</reference>
<comment type="caution">
    <text evidence="1">The sequence shown here is derived from an EMBL/GenBank/DDBJ whole genome shotgun (WGS) entry which is preliminary data.</text>
</comment>
<evidence type="ECO:0000313" key="2">
    <source>
        <dbReference type="Proteomes" id="UP000828390"/>
    </source>
</evidence>
<dbReference type="AlphaFoldDB" id="A0A9D4HS49"/>
<name>A0A9D4HS49_DREPO</name>
<keyword evidence="2" id="KW-1185">Reference proteome</keyword>
<accession>A0A9D4HS49</accession>
<organism evidence="1 2">
    <name type="scientific">Dreissena polymorpha</name>
    <name type="common">Zebra mussel</name>
    <name type="synonym">Mytilus polymorpha</name>
    <dbReference type="NCBI Taxonomy" id="45954"/>
    <lineage>
        <taxon>Eukaryota</taxon>
        <taxon>Metazoa</taxon>
        <taxon>Spiralia</taxon>
        <taxon>Lophotrochozoa</taxon>
        <taxon>Mollusca</taxon>
        <taxon>Bivalvia</taxon>
        <taxon>Autobranchia</taxon>
        <taxon>Heteroconchia</taxon>
        <taxon>Euheterodonta</taxon>
        <taxon>Imparidentia</taxon>
        <taxon>Neoheterodontei</taxon>
        <taxon>Myida</taxon>
        <taxon>Dreissenoidea</taxon>
        <taxon>Dreissenidae</taxon>
        <taxon>Dreissena</taxon>
    </lineage>
</organism>
<evidence type="ECO:0000313" key="1">
    <source>
        <dbReference type="EMBL" id="KAH3729056.1"/>
    </source>
</evidence>
<gene>
    <name evidence="1" type="ORF">DPMN_055019</name>
</gene>
<dbReference type="EMBL" id="JAIWYP010000012">
    <property type="protein sequence ID" value="KAH3729056.1"/>
    <property type="molecule type" value="Genomic_DNA"/>
</dbReference>
<protein>
    <submittedName>
        <fullName evidence="1">Uncharacterized protein</fullName>
    </submittedName>
</protein>
<reference evidence="1" key="1">
    <citation type="journal article" date="2019" name="bioRxiv">
        <title>The Genome of the Zebra Mussel, Dreissena polymorpha: A Resource for Invasive Species Research.</title>
        <authorList>
            <person name="McCartney M.A."/>
            <person name="Auch B."/>
            <person name="Kono T."/>
            <person name="Mallez S."/>
            <person name="Zhang Y."/>
            <person name="Obille A."/>
            <person name="Becker A."/>
            <person name="Abrahante J.E."/>
            <person name="Garbe J."/>
            <person name="Badalamenti J.P."/>
            <person name="Herman A."/>
            <person name="Mangelson H."/>
            <person name="Liachko I."/>
            <person name="Sullivan S."/>
            <person name="Sone E.D."/>
            <person name="Koren S."/>
            <person name="Silverstein K.A.T."/>
            <person name="Beckman K.B."/>
            <person name="Gohl D.M."/>
        </authorList>
    </citation>
    <scope>NUCLEOTIDE SEQUENCE</scope>
    <source>
        <strain evidence="1">Duluth1</strain>
        <tissue evidence="1">Whole animal</tissue>
    </source>
</reference>